<evidence type="ECO:0000313" key="3">
    <source>
        <dbReference type="RefSeq" id="XP_026290087.1"/>
    </source>
</evidence>
<organism evidence="2 3">
    <name type="scientific">Frankliniella occidentalis</name>
    <name type="common">Western flower thrips</name>
    <name type="synonym">Euthrips occidentalis</name>
    <dbReference type="NCBI Taxonomy" id="133901"/>
    <lineage>
        <taxon>Eukaryota</taxon>
        <taxon>Metazoa</taxon>
        <taxon>Ecdysozoa</taxon>
        <taxon>Arthropoda</taxon>
        <taxon>Hexapoda</taxon>
        <taxon>Insecta</taxon>
        <taxon>Pterygota</taxon>
        <taxon>Neoptera</taxon>
        <taxon>Paraneoptera</taxon>
        <taxon>Thysanoptera</taxon>
        <taxon>Terebrantia</taxon>
        <taxon>Thripoidea</taxon>
        <taxon>Thripidae</taxon>
        <taxon>Frankliniella</taxon>
    </lineage>
</organism>
<name>A0A6J1TBA4_FRAOC</name>
<evidence type="ECO:0000313" key="2">
    <source>
        <dbReference type="Proteomes" id="UP000504606"/>
    </source>
</evidence>
<dbReference type="AlphaFoldDB" id="A0A6J1TBA4"/>
<dbReference type="RefSeq" id="XP_026290087.1">
    <property type="nucleotide sequence ID" value="XM_026434302.2"/>
</dbReference>
<keyword evidence="2" id="KW-1185">Reference proteome</keyword>
<keyword evidence="1" id="KW-0732">Signal</keyword>
<feature type="chain" id="PRO_5026718637" evidence="1">
    <location>
        <begin position="26"/>
        <end position="146"/>
    </location>
</feature>
<accession>A0A6J1TBA4</accession>
<dbReference type="GeneID" id="113214814"/>
<proteinExistence type="predicted"/>
<gene>
    <name evidence="3" type="primary">LOC113214814</name>
</gene>
<dbReference type="OrthoDB" id="8192716at2759"/>
<reference evidence="3" key="1">
    <citation type="submission" date="2025-08" db="UniProtKB">
        <authorList>
            <consortium name="RefSeq"/>
        </authorList>
    </citation>
    <scope>IDENTIFICATION</scope>
    <source>
        <tissue evidence="3">Whole organism</tissue>
    </source>
</reference>
<evidence type="ECO:0000256" key="1">
    <source>
        <dbReference type="SAM" id="SignalP"/>
    </source>
</evidence>
<sequence length="146" mass="15344">MAALKMCLFLAASAAVLLQPEPASAGKHASKAPGSGKGARFFKWASEQLPEVSLKLVSCVKKNDKEVRESLGNMFSDVGRCFDEAKGSVLSTSECLLANGVPHMQGALGVTHRVLACAFQKQKSEFRLCLSATTAGDESCPLAVGL</sequence>
<dbReference type="Proteomes" id="UP000504606">
    <property type="component" value="Unplaced"/>
</dbReference>
<feature type="signal peptide" evidence="1">
    <location>
        <begin position="1"/>
        <end position="25"/>
    </location>
</feature>
<protein>
    <submittedName>
        <fullName evidence="3">Uncharacterized protein LOC113214814 isoform X1</fullName>
    </submittedName>
</protein>
<dbReference type="KEGG" id="foc:113214814"/>